<evidence type="ECO:0000313" key="2">
    <source>
        <dbReference type="EMBL" id="OGK00592.1"/>
    </source>
</evidence>
<dbReference type="SUPFAM" id="SSF53335">
    <property type="entry name" value="S-adenosyl-L-methionine-dependent methyltransferases"/>
    <property type="match status" value="1"/>
</dbReference>
<reference evidence="2 3" key="1">
    <citation type="journal article" date="2016" name="Nat. Commun.">
        <title>Thousands of microbial genomes shed light on interconnected biogeochemical processes in an aquifer system.</title>
        <authorList>
            <person name="Anantharaman K."/>
            <person name="Brown C.T."/>
            <person name="Hug L.A."/>
            <person name="Sharon I."/>
            <person name="Castelle C.J."/>
            <person name="Probst A.J."/>
            <person name="Thomas B.C."/>
            <person name="Singh A."/>
            <person name="Wilkins M.J."/>
            <person name="Karaoz U."/>
            <person name="Brodie E.L."/>
            <person name="Williams K.H."/>
            <person name="Hubbard S.S."/>
            <person name="Banfield J.F."/>
        </authorList>
    </citation>
    <scope>NUCLEOTIDE SEQUENCE [LARGE SCALE GENOMIC DNA]</scope>
</reference>
<proteinExistence type="predicted"/>
<feature type="domain" description="Methyltransferase type 11" evidence="1">
    <location>
        <begin position="42"/>
        <end position="133"/>
    </location>
</feature>
<dbReference type="GO" id="GO:0008757">
    <property type="term" value="F:S-adenosylmethionine-dependent methyltransferase activity"/>
    <property type="evidence" value="ECO:0007669"/>
    <property type="project" value="InterPro"/>
</dbReference>
<dbReference type="Pfam" id="PF08241">
    <property type="entry name" value="Methyltransf_11"/>
    <property type="match status" value="1"/>
</dbReference>
<evidence type="ECO:0000313" key="3">
    <source>
        <dbReference type="Proteomes" id="UP000179243"/>
    </source>
</evidence>
<dbReference type="AlphaFoldDB" id="A0A1F7F1Z2"/>
<protein>
    <recommendedName>
        <fullName evidence="1">Methyltransferase type 11 domain-containing protein</fullName>
    </recommendedName>
</protein>
<dbReference type="EMBL" id="MFYX01000144">
    <property type="protein sequence ID" value="OGK00592.1"/>
    <property type="molecule type" value="Genomic_DNA"/>
</dbReference>
<accession>A0A1F7F1Z2</accession>
<evidence type="ECO:0000259" key="1">
    <source>
        <dbReference type="Pfam" id="PF08241"/>
    </source>
</evidence>
<name>A0A1F7F1Z2_UNCRA</name>
<organism evidence="2 3">
    <name type="scientific">Candidatus Raymondbacteria bacterium RIFOXYD12_FULL_49_13</name>
    <dbReference type="NCBI Taxonomy" id="1817890"/>
    <lineage>
        <taxon>Bacteria</taxon>
        <taxon>Raymondiibacteriota</taxon>
    </lineage>
</organism>
<dbReference type="PANTHER" id="PTHR43591">
    <property type="entry name" value="METHYLTRANSFERASE"/>
    <property type="match status" value="1"/>
</dbReference>
<sequence length="233" mass="26201">MKTEEQFYQHIWQVAGASSLDAPSDREIAAQHDVRTGTGIALDVGCGDGRFCTMIRSRCAAVLGVDISMNALQVARKRDLAVAQANFGESPLPFASASIDLVTCLDVIEHIFDPYFLLHEIHRVLKPGGRFILTTPNLRFVKHVFDVLLRGRAPKTNLDHASCDGGHLHYFCTQDLKELLQECGFSVVACRGVRQCLFNSPKLFVFRLLARFWERDVLREFFHQGILITAVRK</sequence>
<comment type="caution">
    <text evidence="2">The sequence shown here is derived from an EMBL/GenBank/DDBJ whole genome shotgun (WGS) entry which is preliminary data.</text>
</comment>
<dbReference type="CDD" id="cd02440">
    <property type="entry name" value="AdoMet_MTases"/>
    <property type="match status" value="1"/>
</dbReference>
<dbReference type="InterPro" id="IPR013216">
    <property type="entry name" value="Methyltransf_11"/>
</dbReference>
<dbReference type="PANTHER" id="PTHR43591:SF110">
    <property type="entry name" value="RHODANESE DOMAIN-CONTAINING PROTEIN"/>
    <property type="match status" value="1"/>
</dbReference>
<dbReference type="Proteomes" id="UP000179243">
    <property type="component" value="Unassembled WGS sequence"/>
</dbReference>
<dbReference type="InterPro" id="IPR029063">
    <property type="entry name" value="SAM-dependent_MTases_sf"/>
</dbReference>
<dbReference type="Gene3D" id="3.40.50.150">
    <property type="entry name" value="Vaccinia Virus protein VP39"/>
    <property type="match status" value="1"/>
</dbReference>
<gene>
    <name evidence="2" type="ORF">A2519_21650</name>
</gene>